<dbReference type="Proteomes" id="UP000245768">
    <property type="component" value="Unassembled WGS sequence"/>
</dbReference>
<keyword evidence="3" id="KW-1185">Reference proteome</keyword>
<protein>
    <recommendedName>
        <fullName evidence="4">Apple domain-containing protein</fullName>
    </recommendedName>
</protein>
<name>A0A316YIL8_9BASI</name>
<gene>
    <name evidence="2" type="ORF">FA10DRAFT_222310</name>
</gene>
<dbReference type="AlphaFoldDB" id="A0A316YIL8"/>
<evidence type="ECO:0000313" key="3">
    <source>
        <dbReference type="Proteomes" id="UP000245768"/>
    </source>
</evidence>
<feature type="non-terminal residue" evidence="2">
    <location>
        <position position="1"/>
    </location>
</feature>
<accession>A0A316YIL8</accession>
<feature type="non-terminal residue" evidence="2">
    <location>
        <position position="347"/>
    </location>
</feature>
<feature type="compositionally biased region" description="Low complexity" evidence="1">
    <location>
        <begin position="42"/>
        <end position="60"/>
    </location>
</feature>
<sequence length="347" mass="36515">YVGDNGVVDYAALLQDTAVTPVVVPIVPTATAVAPDVSSSVAASASSDAPETAATQTATPSRRGFFQEKREKRDVEPHWDAAACPSSGSSPGPVLTPDTAENFKGNSWLSQVYAQNAGAPAGFSRVYVGADGIPKGDSSSITQAIIPLSSYDVNSCKGACDYYNCQAFSVFMSRDTYVDMDTVDLSQCNNPPSVTTFSCAVFGSTITKDMINEFGQTKGDYFQTAIAAANGYVRDDIYRDISGYSGTTYPGGTTSNGDTAQYLLEVYNPNENAGAIGYSPEVCAARCDGSSNCAGFDAAEILADGNFAATQCLLYTTVIGQDQGNNAGQWGTDGKWYSFQPSVFYSK</sequence>
<dbReference type="InParanoid" id="A0A316YIL8"/>
<dbReference type="PANTHER" id="PTHR36578">
    <property type="entry name" value="CHROMOSOME 15, WHOLE GENOME SHOTGUN SEQUENCE"/>
    <property type="match status" value="1"/>
</dbReference>
<dbReference type="STRING" id="215250.A0A316YIL8"/>
<dbReference type="OrthoDB" id="2554382at2759"/>
<dbReference type="RefSeq" id="XP_025375131.1">
    <property type="nucleotide sequence ID" value="XM_025518558.1"/>
</dbReference>
<dbReference type="PANTHER" id="PTHR36578:SF1">
    <property type="entry name" value="APPLE DOMAIN-CONTAINING PROTEIN"/>
    <property type="match status" value="1"/>
</dbReference>
<feature type="region of interest" description="Disordered" evidence="1">
    <location>
        <begin position="42"/>
        <end position="94"/>
    </location>
</feature>
<evidence type="ECO:0000313" key="2">
    <source>
        <dbReference type="EMBL" id="PWN87933.1"/>
    </source>
</evidence>
<evidence type="ECO:0000256" key="1">
    <source>
        <dbReference type="SAM" id="MobiDB-lite"/>
    </source>
</evidence>
<reference evidence="2" key="1">
    <citation type="journal article" date="2018" name="Mol. Biol. Evol.">
        <title>Broad Genomic Sampling Reveals a Smut Pathogenic Ancestry of the Fungal Clade Ustilaginomycotina.</title>
        <authorList>
            <person name="Kijpornyongpan T."/>
            <person name="Mondo S.J."/>
            <person name="Barry K."/>
            <person name="Sandor L."/>
            <person name="Lee J."/>
            <person name="Lipzen A."/>
            <person name="Pangilinan J."/>
            <person name="LaButti K."/>
            <person name="Hainaut M."/>
            <person name="Henrissat B."/>
            <person name="Grigoriev I.V."/>
            <person name="Spatafora J.W."/>
            <person name="Aime M.C."/>
        </authorList>
    </citation>
    <scope>NUCLEOTIDE SEQUENCE [LARGE SCALE GENOMIC DNA]</scope>
    <source>
        <strain evidence="2">MCA 4198</strain>
    </source>
</reference>
<evidence type="ECO:0008006" key="4">
    <source>
        <dbReference type="Google" id="ProtNLM"/>
    </source>
</evidence>
<dbReference type="GeneID" id="37040474"/>
<proteinExistence type="predicted"/>
<dbReference type="EMBL" id="KZ819639">
    <property type="protein sequence ID" value="PWN87933.1"/>
    <property type="molecule type" value="Genomic_DNA"/>
</dbReference>
<feature type="compositionally biased region" description="Basic and acidic residues" evidence="1">
    <location>
        <begin position="65"/>
        <end position="79"/>
    </location>
</feature>
<organism evidence="2 3">
    <name type="scientific">Acaromyces ingoldii</name>
    <dbReference type="NCBI Taxonomy" id="215250"/>
    <lineage>
        <taxon>Eukaryota</taxon>
        <taxon>Fungi</taxon>
        <taxon>Dikarya</taxon>
        <taxon>Basidiomycota</taxon>
        <taxon>Ustilaginomycotina</taxon>
        <taxon>Exobasidiomycetes</taxon>
        <taxon>Exobasidiales</taxon>
        <taxon>Cryptobasidiaceae</taxon>
        <taxon>Acaromyces</taxon>
    </lineage>
</organism>